<keyword evidence="3" id="KW-1185">Reference proteome</keyword>
<accession>A0ABQ6MAL3</accession>
<protein>
    <submittedName>
        <fullName evidence="2">Uncharacterized protein</fullName>
    </submittedName>
</protein>
<evidence type="ECO:0000313" key="2">
    <source>
        <dbReference type="EMBL" id="GMI22608.1"/>
    </source>
</evidence>
<sequence length="305" mass="33702">MATVSDEPQQINLAATPDETPLPGGLPPLSSLKDEYSELTKEWQSSWLSSTGGVKKNVYGTKLPYFDADELAKLSSQPPPVDHFLAGCNGQVPVPPGERRVVPIVEVPKDVEAAPGSQPPSLAEAVYGYRTGSATSGVSSCDELLHEDSSGGEIMKFLNTFNSKPLWALRVYGSHEEGSGKHRSTVVDFDYKVDISHFISPFGYITTDNDVTVEETIQDFLKDSNALKNTLKSMFMYKEVDFDLEHLQRMVHGYVRSLGWTKYLLVELTIGNHATVVFKKNFTDRVCVSAKEGERGRKKAARLPR</sequence>
<organism evidence="2 3">
    <name type="scientific">Tetraparma gracilis</name>
    <dbReference type="NCBI Taxonomy" id="2962635"/>
    <lineage>
        <taxon>Eukaryota</taxon>
        <taxon>Sar</taxon>
        <taxon>Stramenopiles</taxon>
        <taxon>Ochrophyta</taxon>
        <taxon>Bolidophyceae</taxon>
        <taxon>Parmales</taxon>
        <taxon>Triparmaceae</taxon>
        <taxon>Tetraparma</taxon>
    </lineage>
</organism>
<name>A0ABQ6MAL3_9STRA</name>
<comment type="caution">
    <text evidence="2">The sequence shown here is derived from an EMBL/GenBank/DDBJ whole genome shotgun (WGS) entry which is preliminary data.</text>
</comment>
<reference evidence="2 3" key="1">
    <citation type="journal article" date="2023" name="Commun. Biol.">
        <title>Genome analysis of Parmales, the sister group of diatoms, reveals the evolutionary specialization of diatoms from phago-mixotrophs to photoautotrophs.</title>
        <authorList>
            <person name="Ban H."/>
            <person name="Sato S."/>
            <person name="Yoshikawa S."/>
            <person name="Yamada K."/>
            <person name="Nakamura Y."/>
            <person name="Ichinomiya M."/>
            <person name="Sato N."/>
            <person name="Blanc-Mathieu R."/>
            <person name="Endo H."/>
            <person name="Kuwata A."/>
            <person name="Ogata H."/>
        </authorList>
    </citation>
    <scope>NUCLEOTIDE SEQUENCE [LARGE SCALE GENOMIC DNA]</scope>
</reference>
<feature type="region of interest" description="Disordered" evidence="1">
    <location>
        <begin position="1"/>
        <end position="31"/>
    </location>
</feature>
<dbReference type="EMBL" id="BRYB01000095">
    <property type="protein sequence ID" value="GMI22608.1"/>
    <property type="molecule type" value="Genomic_DNA"/>
</dbReference>
<feature type="compositionally biased region" description="Polar residues" evidence="1">
    <location>
        <begin position="1"/>
        <end position="13"/>
    </location>
</feature>
<evidence type="ECO:0000313" key="3">
    <source>
        <dbReference type="Proteomes" id="UP001165060"/>
    </source>
</evidence>
<evidence type="ECO:0000256" key="1">
    <source>
        <dbReference type="SAM" id="MobiDB-lite"/>
    </source>
</evidence>
<gene>
    <name evidence="2" type="ORF">TeGR_g2584</name>
</gene>
<feature type="compositionally biased region" description="Low complexity" evidence="1">
    <location>
        <begin position="21"/>
        <end position="31"/>
    </location>
</feature>
<dbReference type="Proteomes" id="UP001165060">
    <property type="component" value="Unassembled WGS sequence"/>
</dbReference>
<proteinExistence type="predicted"/>